<dbReference type="InterPro" id="IPR052860">
    <property type="entry name" value="NRL-GPCR1"/>
</dbReference>
<sequence>FIFIAIERLVATFAWSWYEKESPLTLLVYFILEGTAVIWSWAWSIAIILEMIQLKQYALYIIYTSEYIIKIVSFGIAYNYRIMGQMRIGARINQYSVARSFQIRENIAIITSLTVNSVILADRIGSILYRVKSIPKPSSMIDTMEFILLDANRTMTDEVYPFFEIIHFVELRLIFCNLVMQGIIGATGRLIILFSHCTAEGPLAERPSVIVATVLRSVMLEAVVGSFFFFAIERLVATLEWSW</sequence>
<evidence type="ECO:0000256" key="1">
    <source>
        <dbReference type="SAM" id="Phobius"/>
    </source>
</evidence>
<feature type="transmembrane region" description="Helical" evidence="1">
    <location>
        <begin position="57"/>
        <end position="78"/>
    </location>
</feature>
<dbReference type="EMBL" id="BTRK01000005">
    <property type="protein sequence ID" value="GMR55974.1"/>
    <property type="molecule type" value="Genomic_DNA"/>
</dbReference>
<dbReference type="Proteomes" id="UP001328107">
    <property type="component" value="Unassembled WGS sequence"/>
</dbReference>
<name>A0AAN5D5F6_9BILA</name>
<keyword evidence="1" id="KW-0472">Membrane</keyword>
<protein>
    <recommendedName>
        <fullName evidence="4">G protein-coupled receptor</fullName>
    </recommendedName>
</protein>
<feature type="transmembrane region" description="Helical" evidence="1">
    <location>
        <begin position="26"/>
        <end position="51"/>
    </location>
</feature>
<dbReference type="AlphaFoldDB" id="A0AAN5D5F6"/>
<keyword evidence="1" id="KW-1133">Transmembrane helix</keyword>
<comment type="caution">
    <text evidence="2">The sequence shown here is derived from an EMBL/GenBank/DDBJ whole genome shotgun (WGS) entry which is preliminary data.</text>
</comment>
<proteinExistence type="predicted"/>
<feature type="non-terminal residue" evidence="2">
    <location>
        <position position="1"/>
    </location>
</feature>
<evidence type="ECO:0008006" key="4">
    <source>
        <dbReference type="Google" id="ProtNLM"/>
    </source>
</evidence>
<evidence type="ECO:0000313" key="2">
    <source>
        <dbReference type="EMBL" id="GMR55974.1"/>
    </source>
</evidence>
<dbReference type="PANTHER" id="PTHR47521">
    <property type="entry name" value="SERPENTINE RECEPTOR, CLASS E (EPSILON)-RELATED"/>
    <property type="match status" value="1"/>
</dbReference>
<accession>A0AAN5D5F6</accession>
<evidence type="ECO:0000313" key="3">
    <source>
        <dbReference type="Proteomes" id="UP001328107"/>
    </source>
</evidence>
<keyword evidence="3" id="KW-1185">Reference proteome</keyword>
<gene>
    <name evidence="2" type="ORF">PMAYCL1PPCAC_26169</name>
</gene>
<organism evidence="2 3">
    <name type="scientific">Pristionchus mayeri</name>
    <dbReference type="NCBI Taxonomy" id="1317129"/>
    <lineage>
        <taxon>Eukaryota</taxon>
        <taxon>Metazoa</taxon>
        <taxon>Ecdysozoa</taxon>
        <taxon>Nematoda</taxon>
        <taxon>Chromadorea</taxon>
        <taxon>Rhabditida</taxon>
        <taxon>Rhabditina</taxon>
        <taxon>Diplogasteromorpha</taxon>
        <taxon>Diplogasteroidea</taxon>
        <taxon>Neodiplogasteridae</taxon>
        <taxon>Pristionchus</taxon>
    </lineage>
</organism>
<feature type="transmembrane region" description="Helical" evidence="1">
    <location>
        <begin position="173"/>
        <end position="196"/>
    </location>
</feature>
<dbReference type="PANTHER" id="PTHR47521:SF7">
    <property type="entry name" value="SERPENTINE RECEPTOR CLASS EPSILON-6"/>
    <property type="match status" value="1"/>
</dbReference>
<keyword evidence="1" id="KW-0812">Transmembrane</keyword>
<reference evidence="3" key="1">
    <citation type="submission" date="2022-10" db="EMBL/GenBank/DDBJ databases">
        <title>Genome assembly of Pristionchus species.</title>
        <authorList>
            <person name="Yoshida K."/>
            <person name="Sommer R.J."/>
        </authorList>
    </citation>
    <scope>NUCLEOTIDE SEQUENCE [LARGE SCALE GENOMIC DNA]</scope>
    <source>
        <strain evidence="3">RS5460</strain>
    </source>
</reference>
<feature type="transmembrane region" description="Helical" evidence="1">
    <location>
        <begin position="208"/>
        <end position="232"/>
    </location>
</feature>